<dbReference type="RefSeq" id="XP_006692795.1">
    <property type="nucleotide sequence ID" value="XM_006692732.1"/>
</dbReference>
<protein>
    <submittedName>
        <fullName evidence="3">Uncharacterized protein</fullName>
    </submittedName>
</protein>
<dbReference type="CDD" id="cd02440">
    <property type="entry name" value="AdoMet_MTases"/>
    <property type="match status" value="1"/>
</dbReference>
<feature type="region of interest" description="Disordered" evidence="2">
    <location>
        <begin position="1"/>
        <end position="60"/>
    </location>
</feature>
<dbReference type="PANTHER" id="PTHR43591:SF105">
    <property type="entry name" value="METHYLTRANSFERASE DOMAIN-CONTAINING PROTEIN-RELATED"/>
    <property type="match status" value="1"/>
</dbReference>
<evidence type="ECO:0000256" key="1">
    <source>
        <dbReference type="ARBA" id="ARBA00038158"/>
    </source>
</evidence>
<dbReference type="GeneID" id="18256369"/>
<gene>
    <name evidence="3" type="ORF">CTHT_0023310</name>
</gene>
<feature type="compositionally biased region" description="Acidic residues" evidence="2">
    <location>
        <begin position="78"/>
        <end position="89"/>
    </location>
</feature>
<name>G0S4S0_CHATD</name>
<dbReference type="GO" id="GO:0008168">
    <property type="term" value="F:methyltransferase activity"/>
    <property type="evidence" value="ECO:0007669"/>
    <property type="project" value="TreeGrafter"/>
</dbReference>
<evidence type="ECO:0000256" key="2">
    <source>
        <dbReference type="SAM" id="MobiDB-lite"/>
    </source>
</evidence>
<dbReference type="SUPFAM" id="SSF53335">
    <property type="entry name" value="S-adenosyl-L-methionine-dependent methyltransferases"/>
    <property type="match status" value="1"/>
</dbReference>
<dbReference type="AlphaFoldDB" id="G0S4S0"/>
<dbReference type="PANTHER" id="PTHR43591">
    <property type="entry name" value="METHYLTRANSFERASE"/>
    <property type="match status" value="1"/>
</dbReference>
<dbReference type="KEGG" id="cthr:CTHT_0023310"/>
<dbReference type="OrthoDB" id="2013972at2759"/>
<dbReference type="eggNOG" id="ENOG502SN28">
    <property type="taxonomic scope" value="Eukaryota"/>
</dbReference>
<dbReference type="STRING" id="759272.G0S4S0"/>
<feature type="region of interest" description="Disordered" evidence="2">
    <location>
        <begin position="77"/>
        <end position="107"/>
    </location>
</feature>
<feature type="compositionally biased region" description="Polar residues" evidence="2">
    <location>
        <begin position="8"/>
        <end position="46"/>
    </location>
</feature>
<accession>G0S4S0</accession>
<sequence>MDEKETKACNQANGTHLTGEQSPQQVQQRPNADASSPSEARRQQQPAGVETLQDRTREIRHSVQINTEPIIYEVTTYNDDDEMDDDSGGDPDRDNIDDPDLSEDDEDVDLVDSARTIYAQDIDYIYEHDKPYLADYHLPYDANEQAHVGTGVGEWAVNMAEKYRKCEVFGTDIAPIQPSQVPSNVEFVLEDAEDEWLHTANHFDLVHLRNMEGAFSDWDFIYQQAFLCLKPGGWIEVIDWVDWFADPGILAFFPPGSAFQTLARAVREAVELTGKPRDGRHLEKQRLTDVGFVDFHEKVYELGIGALENDWYGRDVALILVSGLEAECGRLLTKYLGWDFEDVVDLCKQAGNEIKAIASDTTRTEKFAIKARFVIARKPLVAGQWTAKALNENGEILELSGDESATGGGDIVPEQAS</sequence>
<dbReference type="Pfam" id="PF13489">
    <property type="entry name" value="Methyltransf_23"/>
    <property type="match status" value="1"/>
</dbReference>
<organism evidence="4">
    <name type="scientific">Chaetomium thermophilum (strain DSM 1495 / CBS 144.50 / IMI 039719)</name>
    <name type="common">Thermochaetoides thermophila</name>
    <dbReference type="NCBI Taxonomy" id="759272"/>
    <lineage>
        <taxon>Eukaryota</taxon>
        <taxon>Fungi</taxon>
        <taxon>Dikarya</taxon>
        <taxon>Ascomycota</taxon>
        <taxon>Pezizomycotina</taxon>
        <taxon>Sordariomycetes</taxon>
        <taxon>Sordariomycetidae</taxon>
        <taxon>Sordariales</taxon>
        <taxon>Chaetomiaceae</taxon>
        <taxon>Thermochaetoides</taxon>
    </lineage>
</organism>
<feature type="compositionally biased region" description="Acidic residues" evidence="2">
    <location>
        <begin position="97"/>
        <end position="107"/>
    </location>
</feature>
<comment type="similarity">
    <text evidence="1">Belongs to the methyltransferase superfamily. LaeA methyltransferase family.</text>
</comment>
<keyword evidence="4" id="KW-1185">Reference proteome</keyword>
<proteinExistence type="inferred from homology"/>
<reference evidence="3 4" key="1">
    <citation type="journal article" date="2011" name="Cell">
        <title>Insight into structure and assembly of the nuclear pore complex by utilizing the genome of a eukaryotic thermophile.</title>
        <authorList>
            <person name="Amlacher S."/>
            <person name="Sarges P."/>
            <person name="Flemming D."/>
            <person name="van Noort V."/>
            <person name="Kunze R."/>
            <person name="Devos D.P."/>
            <person name="Arumugam M."/>
            <person name="Bork P."/>
            <person name="Hurt E."/>
        </authorList>
    </citation>
    <scope>NUCLEOTIDE SEQUENCE [LARGE SCALE GENOMIC DNA]</scope>
    <source>
        <strain evidence="4">DSM 1495 / CBS 144.50 / IMI 039719</strain>
    </source>
</reference>
<dbReference type="Gene3D" id="3.40.50.150">
    <property type="entry name" value="Vaccinia Virus protein VP39"/>
    <property type="match status" value="1"/>
</dbReference>
<evidence type="ECO:0000313" key="4">
    <source>
        <dbReference type="Proteomes" id="UP000008066"/>
    </source>
</evidence>
<dbReference type="Proteomes" id="UP000008066">
    <property type="component" value="Unassembled WGS sequence"/>
</dbReference>
<dbReference type="EMBL" id="GL988041">
    <property type="protein sequence ID" value="EGS20499.1"/>
    <property type="molecule type" value="Genomic_DNA"/>
</dbReference>
<dbReference type="InterPro" id="IPR029063">
    <property type="entry name" value="SAM-dependent_MTases_sf"/>
</dbReference>
<dbReference type="HOGENOM" id="CLU_010595_3_1_1"/>
<evidence type="ECO:0000313" key="3">
    <source>
        <dbReference type="EMBL" id="EGS20499.1"/>
    </source>
</evidence>